<reference evidence="1" key="1">
    <citation type="submission" date="2020-04" db="EMBL/GenBank/DDBJ databases">
        <title>Deep metagenomics examines the oral microbiome during advanced dental caries in children, revealing novel taxa and co-occurrences with host molecules.</title>
        <authorList>
            <person name="Baker J.L."/>
            <person name="Morton J.T."/>
            <person name="Dinis M."/>
            <person name="Alvarez R."/>
            <person name="Tran N.C."/>
            <person name="Knight R."/>
            <person name="Edlund A."/>
        </authorList>
    </citation>
    <scope>NUCLEOTIDE SEQUENCE</scope>
    <source>
        <strain evidence="1">JCVI_25_bin.9</strain>
    </source>
</reference>
<dbReference type="EMBL" id="JABZSQ010000123">
    <property type="protein sequence ID" value="MBF1415330.1"/>
    <property type="molecule type" value="Genomic_DNA"/>
</dbReference>
<comment type="caution">
    <text evidence="1">The sequence shown here is derived from an EMBL/GenBank/DDBJ whole genome shotgun (WGS) entry which is preliminary data.</text>
</comment>
<evidence type="ECO:0000313" key="2">
    <source>
        <dbReference type="Proteomes" id="UP000757461"/>
    </source>
</evidence>
<dbReference type="AlphaFoldDB" id="A0A930I015"/>
<organism evidence="1 2">
    <name type="scientific">Prevotella histicola</name>
    <dbReference type="NCBI Taxonomy" id="470565"/>
    <lineage>
        <taxon>Bacteria</taxon>
        <taxon>Pseudomonadati</taxon>
        <taxon>Bacteroidota</taxon>
        <taxon>Bacteroidia</taxon>
        <taxon>Bacteroidales</taxon>
        <taxon>Prevotellaceae</taxon>
        <taxon>Prevotella</taxon>
    </lineage>
</organism>
<sequence>MDINKFNEAKRLVERIKSLDVVCNYGRISKYSLAFEKDGLHSFEVDEALREDVVKLAKSLKEKLEQELREL</sequence>
<protein>
    <submittedName>
        <fullName evidence="1">Uncharacterized protein</fullName>
    </submittedName>
</protein>
<proteinExistence type="predicted"/>
<dbReference type="Proteomes" id="UP000757461">
    <property type="component" value="Unassembled WGS sequence"/>
</dbReference>
<evidence type="ECO:0000313" key="1">
    <source>
        <dbReference type="EMBL" id="MBF1415330.1"/>
    </source>
</evidence>
<name>A0A930I015_9BACT</name>
<accession>A0A930I015</accession>
<gene>
    <name evidence="1" type="ORF">HXN33_07090</name>
</gene>